<organism evidence="4 5">
    <name type="scientific">Scopulibacillus daqui</name>
    <dbReference type="NCBI Taxonomy" id="1469162"/>
    <lineage>
        <taxon>Bacteria</taxon>
        <taxon>Bacillati</taxon>
        <taxon>Bacillota</taxon>
        <taxon>Bacilli</taxon>
        <taxon>Bacillales</taxon>
        <taxon>Sporolactobacillaceae</taxon>
        <taxon>Scopulibacillus</taxon>
    </lineage>
</organism>
<dbReference type="PANTHER" id="PTHR21666:SF289">
    <property type="entry name" value="L-ALA--D-GLU ENDOPEPTIDASE"/>
    <property type="match status" value="1"/>
</dbReference>
<feature type="chain" id="PRO_5047132358" evidence="2">
    <location>
        <begin position="25"/>
        <end position="326"/>
    </location>
</feature>
<dbReference type="CDD" id="cd12797">
    <property type="entry name" value="M23_peptidase"/>
    <property type="match status" value="1"/>
</dbReference>
<dbReference type="InterPro" id="IPR011055">
    <property type="entry name" value="Dup_hybrid_motif"/>
</dbReference>
<dbReference type="Pfam" id="PF01551">
    <property type="entry name" value="Peptidase_M23"/>
    <property type="match status" value="1"/>
</dbReference>
<keyword evidence="5" id="KW-1185">Reference proteome</keyword>
<evidence type="ECO:0000259" key="3">
    <source>
        <dbReference type="Pfam" id="PF01551"/>
    </source>
</evidence>
<evidence type="ECO:0000256" key="1">
    <source>
        <dbReference type="ARBA" id="ARBA00022729"/>
    </source>
</evidence>
<name>A0ABS2Q2M1_9BACL</name>
<sequence length="326" mass="37538">MWKRMFFSIITALFILSLPQWTNSKEQPTNTPEDRKALYLKTAAITDVPWYVLAAVDQYERSLRNIRRDLPDAKGITGIYFKPEQWAGPLNPNKKDNNRFHLALFNGLGRDGSGDGLADINNPEDVLYAMAERLSERGPGIDNIKLALWDYYQRGKTVEMILQLSKLYQHFNRVDLDVHAFPIPLRMNYDYKSTWGARRGWGGLRIHEGTDIFADYGTPVKATSYGVIEMIGWNKFGGWRLGIRDPQNIYHYYAHLRGYGRHIKKGTVVKPGQIIGYVGSSGYGPKGTQGKFPPHLHYGMYRDNGSTEFSFDPYPYLKAWERQERQ</sequence>
<dbReference type="PANTHER" id="PTHR21666">
    <property type="entry name" value="PEPTIDASE-RELATED"/>
    <property type="match status" value="1"/>
</dbReference>
<dbReference type="InterPro" id="IPR050570">
    <property type="entry name" value="Cell_wall_metabolism_enzyme"/>
</dbReference>
<evidence type="ECO:0000256" key="2">
    <source>
        <dbReference type="SAM" id="SignalP"/>
    </source>
</evidence>
<protein>
    <submittedName>
        <fullName evidence="4">Murein DD-endopeptidase MepM/ murein hydrolase activator NlpD</fullName>
    </submittedName>
</protein>
<evidence type="ECO:0000313" key="5">
    <source>
        <dbReference type="Proteomes" id="UP000808914"/>
    </source>
</evidence>
<dbReference type="RefSeq" id="WP_239549228.1">
    <property type="nucleotide sequence ID" value="NZ_JAFBER010000015.1"/>
</dbReference>
<dbReference type="Proteomes" id="UP000808914">
    <property type="component" value="Unassembled WGS sequence"/>
</dbReference>
<dbReference type="EMBL" id="JAFBER010000015">
    <property type="protein sequence ID" value="MBM7646095.1"/>
    <property type="molecule type" value="Genomic_DNA"/>
</dbReference>
<dbReference type="InterPro" id="IPR016047">
    <property type="entry name" value="M23ase_b-sheet_dom"/>
</dbReference>
<evidence type="ECO:0000313" key="4">
    <source>
        <dbReference type="EMBL" id="MBM7646095.1"/>
    </source>
</evidence>
<keyword evidence="4" id="KW-0378">Hydrolase</keyword>
<feature type="domain" description="M23ase beta-sheet core" evidence="3">
    <location>
        <begin position="206"/>
        <end position="304"/>
    </location>
</feature>
<dbReference type="SUPFAM" id="SSF51261">
    <property type="entry name" value="Duplicated hybrid motif"/>
    <property type="match status" value="1"/>
</dbReference>
<dbReference type="GO" id="GO:0016787">
    <property type="term" value="F:hydrolase activity"/>
    <property type="evidence" value="ECO:0007669"/>
    <property type="project" value="UniProtKB-KW"/>
</dbReference>
<comment type="caution">
    <text evidence="4">The sequence shown here is derived from an EMBL/GenBank/DDBJ whole genome shotgun (WGS) entry which is preliminary data.</text>
</comment>
<accession>A0ABS2Q2M1</accession>
<keyword evidence="1 2" id="KW-0732">Signal</keyword>
<feature type="signal peptide" evidence="2">
    <location>
        <begin position="1"/>
        <end position="24"/>
    </location>
</feature>
<reference evidence="4 5" key="1">
    <citation type="submission" date="2021-01" db="EMBL/GenBank/DDBJ databases">
        <title>Genomic Encyclopedia of Type Strains, Phase IV (KMG-IV): sequencing the most valuable type-strain genomes for metagenomic binning, comparative biology and taxonomic classification.</title>
        <authorList>
            <person name="Goeker M."/>
        </authorList>
    </citation>
    <scope>NUCLEOTIDE SEQUENCE [LARGE SCALE GENOMIC DNA]</scope>
    <source>
        <strain evidence="4 5">DSM 28236</strain>
    </source>
</reference>
<proteinExistence type="predicted"/>
<dbReference type="Gene3D" id="2.70.70.10">
    <property type="entry name" value="Glucose Permease (Domain IIA)"/>
    <property type="match status" value="1"/>
</dbReference>
<gene>
    <name evidence="4" type="ORF">JOD45_002320</name>
</gene>